<proteinExistence type="predicted"/>
<evidence type="ECO:0000313" key="2">
    <source>
        <dbReference type="Proteomes" id="UP000295763"/>
    </source>
</evidence>
<accession>A0A4R2SGP1</accession>
<sequence length="41" mass="4598">MFVFELSLKFSTGKTENEANSNTIGEFDNAECAKFKYSPSD</sequence>
<gene>
    <name evidence="1" type="ORF">EDC44_1485</name>
</gene>
<organism evidence="1 2">
    <name type="scientific">Cricetibacter osteomyelitidis</name>
    <dbReference type="NCBI Taxonomy" id="1521931"/>
    <lineage>
        <taxon>Bacteria</taxon>
        <taxon>Pseudomonadati</taxon>
        <taxon>Pseudomonadota</taxon>
        <taxon>Gammaproteobacteria</taxon>
        <taxon>Pasteurellales</taxon>
        <taxon>Pasteurellaceae</taxon>
        <taxon>Cricetibacter</taxon>
    </lineage>
</organism>
<keyword evidence="2" id="KW-1185">Reference proteome</keyword>
<dbReference type="AlphaFoldDB" id="A0A4R2SGP1"/>
<dbReference type="EMBL" id="SLYB01000048">
    <property type="protein sequence ID" value="TCP88799.1"/>
    <property type="molecule type" value="Genomic_DNA"/>
</dbReference>
<name>A0A4R2SGP1_9PAST</name>
<protein>
    <submittedName>
        <fullName evidence="1">Uncharacterized protein</fullName>
    </submittedName>
</protein>
<evidence type="ECO:0000313" key="1">
    <source>
        <dbReference type="EMBL" id="TCP88799.1"/>
    </source>
</evidence>
<dbReference type="Proteomes" id="UP000295763">
    <property type="component" value="Unassembled WGS sequence"/>
</dbReference>
<comment type="caution">
    <text evidence="1">The sequence shown here is derived from an EMBL/GenBank/DDBJ whole genome shotgun (WGS) entry which is preliminary data.</text>
</comment>
<reference evidence="1 2" key="1">
    <citation type="submission" date="2019-03" db="EMBL/GenBank/DDBJ databases">
        <title>Genomic Encyclopedia of Type Strains, Phase IV (KMG-IV): sequencing the most valuable type-strain genomes for metagenomic binning, comparative biology and taxonomic classification.</title>
        <authorList>
            <person name="Goeker M."/>
        </authorList>
    </citation>
    <scope>NUCLEOTIDE SEQUENCE [LARGE SCALE GENOMIC DNA]</scope>
    <source>
        <strain evidence="1 2">DSM 28404</strain>
    </source>
</reference>